<evidence type="ECO:0000256" key="1">
    <source>
        <dbReference type="SAM" id="MobiDB-lite"/>
    </source>
</evidence>
<keyword evidence="4" id="KW-1185">Reference proteome</keyword>
<reference evidence="3" key="1">
    <citation type="submission" date="2021-08" db="EMBL/GenBank/DDBJ databases">
        <title>Hoeflea bacterium WL0058 sp. nov., isolated from the sediment.</title>
        <authorList>
            <person name="Wang L."/>
            <person name="Zhang D."/>
        </authorList>
    </citation>
    <scope>NUCLEOTIDE SEQUENCE</scope>
    <source>
        <strain evidence="3">WL0058</strain>
    </source>
</reference>
<keyword evidence="2" id="KW-0812">Transmembrane</keyword>
<accession>A0AAE3D0G1</accession>
<name>A0AAE3D0G1_9HYPH</name>
<evidence type="ECO:0000313" key="3">
    <source>
        <dbReference type="EMBL" id="MBW8636711.1"/>
    </source>
</evidence>
<dbReference type="EMBL" id="JAICBX010000001">
    <property type="protein sequence ID" value="MBW8636711.1"/>
    <property type="molecule type" value="Genomic_DNA"/>
</dbReference>
<feature type="region of interest" description="Disordered" evidence="1">
    <location>
        <begin position="101"/>
        <end position="125"/>
    </location>
</feature>
<gene>
    <name evidence="3" type="ORF">K1W69_05870</name>
</gene>
<keyword evidence="2" id="KW-0472">Membrane</keyword>
<evidence type="ECO:0000313" key="4">
    <source>
        <dbReference type="Proteomes" id="UP001196509"/>
    </source>
</evidence>
<proteinExistence type="predicted"/>
<feature type="transmembrane region" description="Helical" evidence="2">
    <location>
        <begin position="26"/>
        <end position="49"/>
    </location>
</feature>
<protein>
    <submittedName>
        <fullName evidence="3">Uncharacterized protein</fullName>
    </submittedName>
</protein>
<dbReference type="AlphaFoldDB" id="A0AAE3D0G1"/>
<organism evidence="3 4">
    <name type="scientific">Flavimaribacter sediminis</name>
    <dbReference type="NCBI Taxonomy" id="2865987"/>
    <lineage>
        <taxon>Bacteria</taxon>
        <taxon>Pseudomonadati</taxon>
        <taxon>Pseudomonadota</taxon>
        <taxon>Alphaproteobacteria</taxon>
        <taxon>Hyphomicrobiales</taxon>
        <taxon>Rhizobiaceae</taxon>
        <taxon>Flavimaribacter</taxon>
    </lineage>
</organism>
<comment type="caution">
    <text evidence="3">The sequence shown here is derived from an EMBL/GenBank/DDBJ whole genome shotgun (WGS) entry which is preliminary data.</text>
</comment>
<keyword evidence="2" id="KW-1133">Transmembrane helix</keyword>
<sequence length="258" mass="25903">MREYFFYCFIINTIFRRFMLESLGVICSRLFFIGATATILLFSLCLMPLQTWAACSTSGTKVTCTGSDLGPISYTEADAVDEIVVEDLTGDVSGSDGTAISLTEAGAGGSDDGDDGSSSFPATVTFDGTNGSDTWGVTDATDTSIIVTTVGGAGYSGESKSGRHETAGDGGDGGAGSAASITMTGGFVSQTEGETGIAILTIGGAGGTGGEAKYDGDSFDDSDVYGGDGGTGGAGDTATLTISDLSDPNSSYGIDLFL</sequence>
<dbReference type="Proteomes" id="UP001196509">
    <property type="component" value="Unassembled WGS sequence"/>
</dbReference>
<dbReference type="RefSeq" id="WP_220227370.1">
    <property type="nucleotide sequence ID" value="NZ_JAICBX010000001.1"/>
</dbReference>
<evidence type="ECO:0000256" key="2">
    <source>
        <dbReference type="SAM" id="Phobius"/>
    </source>
</evidence>
<feature type="region of interest" description="Disordered" evidence="1">
    <location>
        <begin position="154"/>
        <end position="176"/>
    </location>
</feature>